<feature type="signal peptide" evidence="2">
    <location>
        <begin position="1"/>
        <end position="21"/>
    </location>
</feature>
<keyword evidence="1 2" id="KW-0732">Signal</keyword>
<reference evidence="4" key="1">
    <citation type="submission" date="2022-06" db="EMBL/GenBank/DDBJ databases">
        <title>Idiomarina rhizosphaerae M1R2S28.</title>
        <authorList>
            <person name="Sun J.-Q."/>
            <person name="Li L.-F."/>
        </authorList>
    </citation>
    <scope>NUCLEOTIDE SEQUENCE</scope>
    <source>
        <strain evidence="4">M1R2S28</strain>
    </source>
</reference>
<dbReference type="RefSeq" id="WP_253620019.1">
    <property type="nucleotide sequence ID" value="NZ_JAMZDE010000008.1"/>
</dbReference>
<evidence type="ECO:0000256" key="2">
    <source>
        <dbReference type="SAM" id="SignalP"/>
    </source>
</evidence>
<comment type="caution">
    <text evidence="4">The sequence shown here is derived from an EMBL/GenBank/DDBJ whole genome shotgun (WGS) entry which is preliminary data.</text>
</comment>
<dbReference type="InterPro" id="IPR027385">
    <property type="entry name" value="Beta-barrel_OMP"/>
</dbReference>
<evidence type="ECO:0000313" key="4">
    <source>
        <dbReference type="EMBL" id="MCP1340155.1"/>
    </source>
</evidence>
<dbReference type="InterPro" id="IPR011250">
    <property type="entry name" value="OMP/PagP_B-barrel"/>
</dbReference>
<accession>A0A9X2JTQ4</accession>
<proteinExistence type="predicted"/>
<evidence type="ECO:0000313" key="5">
    <source>
        <dbReference type="Proteomes" id="UP001139474"/>
    </source>
</evidence>
<dbReference type="SUPFAM" id="SSF56925">
    <property type="entry name" value="OMPA-like"/>
    <property type="match status" value="1"/>
</dbReference>
<evidence type="ECO:0000256" key="1">
    <source>
        <dbReference type="ARBA" id="ARBA00022729"/>
    </source>
</evidence>
<protein>
    <submittedName>
        <fullName evidence="4">Porin family protein</fullName>
    </submittedName>
</protein>
<name>A0A9X2JTQ4_9GAMM</name>
<dbReference type="AlphaFoldDB" id="A0A9X2JTQ4"/>
<keyword evidence="5" id="KW-1185">Reference proteome</keyword>
<evidence type="ECO:0000259" key="3">
    <source>
        <dbReference type="Pfam" id="PF13505"/>
    </source>
</evidence>
<dbReference type="Gene3D" id="2.40.160.20">
    <property type="match status" value="1"/>
</dbReference>
<organism evidence="4 5">
    <name type="scientific">Idiomarina rhizosphaerae</name>
    <dbReference type="NCBI Taxonomy" id="2961572"/>
    <lineage>
        <taxon>Bacteria</taxon>
        <taxon>Pseudomonadati</taxon>
        <taxon>Pseudomonadota</taxon>
        <taxon>Gammaproteobacteria</taxon>
        <taxon>Alteromonadales</taxon>
        <taxon>Idiomarinaceae</taxon>
        <taxon>Idiomarina</taxon>
    </lineage>
</organism>
<dbReference type="Pfam" id="PF13505">
    <property type="entry name" value="OMP_b-brl"/>
    <property type="match status" value="1"/>
</dbReference>
<dbReference type="EMBL" id="JAMZDE010000008">
    <property type="protein sequence ID" value="MCP1340155.1"/>
    <property type="molecule type" value="Genomic_DNA"/>
</dbReference>
<dbReference type="Proteomes" id="UP001139474">
    <property type="component" value="Unassembled WGS sequence"/>
</dbReference>
<feature type="chain" id="PRO_5040987067" evidence="2">
    <location>
        <begin position="22"/>
        <end position="189"/>
    </location>
</feature>
<sequence>MKKAVLATLIGAALFSGATLAADQGSDFDRVEARFIDYGDDVDGFGLDGRVMLSESIYFTADYAHTSVSSLDMDEVLAGVGYKHEFSEKFTGFADVNLAYMDVDFDVNGQSYGDDDTGYAVQIGGVYRLTPAVEFSGLVRHIDIDDDDQQFELAARWYINSQFSLSATYADSFDSDNRDGYFLGAAWHF</sequence>
<feature type="domain" description="Outer membrane protein beta-barrel" evidence="3">
    <location>
        <begin position="44"/>
        <end position="165"/>
    </location>
</feature>
<gene>
    <name evidence="4" type="ORF">NJR55_11215</name>
</gene>